<dbReference type="GO" id="GO:0120015">
    <property type="term" value="F:sterol transfer activity"/>
    <property type="evidence" value="ECO:0007669"/>
    <property type="project" value="TreeGrafter"/>
</dbReference>
<evidence type="ECO:0000256" key="1">
    <source>
        <dbReference type="SAM" id="Coils"/>
    </source>
</evidence>
<comment type="caution">
    <text evidence="5">The sequence shown here is derived from an EMBL/GenBank/DDBJ whole genome shotgun (WGS) entry which is preliminary data.</text>
</comment>
<dbReference type="GO" id="GO:0032366">
    <property type="term" value="P:intracellular sterol transport"/>
    <property type="evidence" value="ECO:0007669"/>
    <property type="project" value="TreeGrafter"/>
</dbReference>
<dbReference type="Gene3D" id="2.30.29.30">
    <property type="entry name" value="Pleckstrin-homology domain (PH domain)/Phosphotyrosine-binding domain (PTB)"/>
    <property type="match status" value="1"/>
</dbReference>
<feature type="domain" description="GRAM" evidence="4">
    <location>
        <begin position="1"/>
        <end position="54"/>
    </location>
</feature>
<evidence type="ECO:0000256" key="3">
    <source>
        <dbReference type="SAM" id="Phobius"/>
    </source>
</evidence>
<keyword evidence="6" id="KW-1185">Reference proteome</keyword>
<gene>
    <name evidence="5" type="ORF">B4U80_05319</name>
</gene>
<keyword evidence="3" id="KW-0472">Membrane</keyword>
<feature type="region of interest" description="Disordered" evidence="2">
    <location>
        <begin position="113"/>
        <end position="132"/>
    </location>
</feature>
<evidence type="ECO:0000313" key="6">
    <source>
        <dbReference type="Proteomes" id="UP000288716"/>
    </source>
</evidence>
<dbReference type="OrthoDB" id="2162691at2759"/>
<feature type="transmembrane region" description="Helical" evidence="3">
    <location>
        <begin position="234"/>
        <end position="256"/>
    </location>
</feature>
<dbReference type="GO" id="GO:0005886">
    <property type="term" value="C:plasma membrane"/>
    <property type="evidence" value="ECO:0007669"/>
    <property type="project" value="TreeGrafter"/>
</dbReference>
<sequence length="332" mass="37407">MEMNNFSCALLADILLQGYLYISDNYFGFYSNIFGYKTKLLIPISEVIAITREKTVKIIPNAVGIGTSEGKYVFGSLISRKTTYRVMHDVWSKSISMGPSPRDLPKIITCESVDTGSESPSTPPTGEPDLKCNGNHIEKRLSKVMVLPFDNSGGFSSKSNSLKRNRTLSPHHHLYRRNSEFTDTESDDMHSADDESVKEEKIVLKSFTKSRRRKVQEYVFSVVKNLSLKADSKSLLLCGIIVTLILLVISAALVLYKVNNIHNYLSFFSPHKTPSKAFYSSEMQRINDELKSKLVELTRLKQLLNDLLTSIDNMNPSLKDVSLVIVCLKFKS</sequence>
<dbReference type="InterPro" id="IPR051482">
    <property type="entry name" value="Cholesterol_transport"/>
</dbReference>
<dbReference type="Pfam" id="PF02893">
    <property type="entry name" value="GRAM"/>
    <property type="match status" value="1"/>
</dbReference>
<dbReference type="InterPro" id="IPR004182">
    <property type="entry name" value="GRAM"/>
</dbReference>
<keyword evidence="1" id="KW-0175">Coiled coil</keyword>
<keyword evidence="3" id="KW-1133">Transmembrane helix</keyword>
<reference evidence="5 6" key="1">
    <citation type="journal article" date="2018" name="Gigascience">
        <title>Genomes of trombidid mites reveal novel predicted allergens and laterally-transferred genes associated with secondary metabolism.</title>
        <authorList>
            <person name="Dong X."/>
            <person name="Chaisiri K."/>
            <person name="Xia D."/>
            <person name="Armstrong S.D."/>
            <person name="Fang Y."/>
            <person name="Donnelly M.J."/>
            <person name="Kadowaki T."/>
            <person name="McGarry J.W."/>
            <person name="Darby A.C."/>
            <person name="Makepeace B.L."/>
        </authorList>
    </citation>
    <scope>NUCLEOTIDE SEQUENCE [LARGE SCALE GENOMIC DNA]</scope>
    <source>
        <strain evidence="5">UoL-UT</strain>
    </source>
</reference>
<evidence type="ECO:0000256" key="2">
    <source>
        <dbReference type="SAM" id="MobiDB-lite"/>
    </source>
</evidence>
<dbReference type="CDD" id="cd13220">
    <property type="entry name" value="PH-GRAM_GRAMDC"/>
    <property type="match status" value="1"/>
</dbReference>
<dbReference type="GO" id="GO:0140268">
    <property type="term" value="C:endoplasmic reticulum-plasma membrane contact site"/>
    <property type="evidence" value="ECO:0007669"/>
    <property type="project" value="TreeGrafter"/>
</dbReference>
<dbReference type="SMART" id="SM00568">
    <property type="entry name" value="GRAM"/>
    <property type="match status" value="1"/>
</dbReference>
<dbReference type="PANTHER" id="PTHR23319:SF13">
    <property type="entry name" value="GRAM DOMAIN-CONTAINING PROTEIN"/>
    <property type="match status" value="1"/>
</dbReference>
<proteinExistence type="predicted"/>
<organism evidence="5 6">
    <name type="scientific">Leptotrombidium deliense</name>
    <dbReference type="NCBI Taxonomy" id="299467"/>
    <lineage>
        <taxon>Eukaryota</taxon>
        <taxon>Metazoa</taxon>
        <taxon>Ecdysozoa</taxon>
        <taxon>Arthropoda</taxon>
        <taxon>Chelicerata</taxon>
        <taxon>Arachnida</taxon>
        <taxon>Acari</taxon>
        <taxon>Acariformes</taxon>
        <taxon>Trombidiformes</taxon>
        <taxon>Prostigmata</taxon>
        <taxon>Anystina</taxon>
        <taxon>Parasitengona</taxon>
        <taxon>Trombiculoidea</taxon>
        <taxon>Trombiculidae</taxon>
        <taxon>Leptotrombidium</taxon>
    </lineage>
</organism>
<evidence type="ECO:0000259" key="4">
    <source>
        <dbReference type="SMART" id="SM00568"/>
    </source>
</evidence>
<dbReference type="GO" id="GO:0005789">
    <property type="term" value="C:endoplasmic reticulum membrane"/>
    <property type="evidence" value="ECO:0007669"/>
    <property type="project" value="TreeGrafter"/>
</dbReference>
<dbReference type="Proteomes" id="UP000288716">
    <property type="component" value="Unassembled WGS sequence"/>
</dbReference>
<name>A0A443SIV7_9ACAR</name>
<accession>A0A443SIV7</accession>
<evidence type="ECO:0000313" key="5">
    <source>
        <dbReference type="EMBL" id="RWS27450.1"/>
    </source>
</evidence>
<dbReference type="GO" id="GO:0032934">
    <property type="term" value="F:sterol binding"/>
    <property type="evidence" value="ECO:0007669"/>
    <property type="project" value="TreeGrafter"/>
</dbReference>
<protein>
    <recommendedName>
        <fullName evidence="4">GRAM domain-containing protein</fullName>
    </recommendedName>
</protein>
<dbReference type="STRING" id="299467.A0A443SIV7"/>
<keyword evidence="3" id="KW-0812">Transmembrane</keyword>
<dbReference type="InterPro" id="IPR011993">
    <property type="entry name" value="PH-like_dom_sf"/>
</dbReference>
<dbReference type="VEuPathDB" id="VectorBase:LDEU004591"/>
<dbReference type="AlphaFoldDB" id="A0A443SIV7"/>
<dbReference type="PANTHER" id="PTHR23319">
    <property type="entry name" value="GRAM DOMAIN CONTAINING 1B, ISOFORM E"/>
    <property type="match status" value="1"/>
</dbReference>
<feature type="coiled-coil region" evidence="1">
    <location>
        <begin position="280"/>
        <end position="307"/>
    </location>
</feature>
<dbReference type="EMBL" id="NCKV01002007">
    <property type="protein sequence ID" value="RWS27450.1"/>
    <property type="molecule type" value="Genomic_DNA"/>
</dbReference>